<dbReference type="EMBL" id="JACIIQ010000028">
    <property type="protein sequence ID" value="MBB5672613.1"/>
    <property type="molecule type" value="Genomic_DNA"/>
</dbReference>
<name>A0AB73H3P9_9XANT</name>
<evidence type="ECO:0000313" key="1">
    <source>
        <dbReference type="EMBL" id="MBB5672613.1"/>
    </source>
</evidence>
<dbReference type="Gene3D" id="3.30.420.40">
    <property type="match status" value="2"/>
</dbReference>
<accession>A0AB73H3P9</accession>
<reference evidence="1" key="1">
    <citation type="submission" date="2020-08" db="EMBL/GenBank/DDBJ databases">
        <title>Studying the diversity of plant-associated saprophytic bacteria and their role in host health and plant-pathogen interactions.</title>
        <authorList>
            <person name="Potnis N."/>
        </authorList>
    </citation>
    <scope>NUCLEOTIDE SEQUENCE</scope>
    <source>
        <strain evidence="1">F21</strain>
    </source>
</reference>
<dbReference type="SUPFAM" id="SSF53067">
    <property type="entry name" value="Actin-like ATPase domain"/>
    <property type="match status" value="1"/>
</dbReference>
<dbReference type="AlphaFoldDB" id="A0AB73H3P9"/>
<dbReference type="InterPro" id="IPR043129">
    <property type="entry name" value="ATPase_NBD"/>
</dbReference>
<organism evidence="1">
    <name type="scientific">Xanthomonas arboricola</name>
    <dbReference type="NCBI Taxonomy" id="56448"/>
    <lineage>
        <taxon>Bacteria</taxon>
        <taxon>Pseudomonadati</taxon>
        <taxon>Pseudomonadota</taxon>
        <taxon>Gammaproteobacteria</taxon>
        <taxon>Lysobacterales</taxon>
        <taxon>Lysobacteraceae</taxon>
        <taxon>Xanthomonas</taxon>
    </lineage>
</organism>
<gene>
    <name evidence="1" type="ORF">FHR65_004217</name>
</gene>
<dbReference type="Proteomes" id="UP000528595">
    <property type="component" value="Unassembled WGS sequence"/>
</dbReference>
<protein>
    <recommendedName>
        <fullName evidence="2">Actin-like protein N-terminal domain-containing protein</fullName>
    </recommendedName>
</protein>
<proteinExistence type="predicted"/>
<dbReference type="RefSeq" id="WP_184578981.1">
    <property type="nucleotide sequence ID" value="NZ_JACIIQ010000028.1"/>
</dbReference>
<evidence type="ECO:0008006" key="2">
    <source>
        <dbReference type="Google" id="ProtNLM"/>
    </source>
</evidence>
<sequence>MEAETQPALVAVDIDGPVLSCFALRLGGKNLLLEASSAIELNGPNPVGMTVYEADRKRFVVRAHADIGSEGDIGLAARRVRQVDAVLRTGYADNHHPTVMVSSMPLADYFQSSGQASSAVQDLEQRLTESVTRLPTPAAINLARFKVVPRTVGAFMDWAFDDDGEPVDPGAIERLVVVDVGLTGTNVVGFDARTQEIDHTLMESKPGGFARSLSDAADLVSAHHGVEIPTGNTLLQAAIAGVYRFQGVRYSVERVLKKSLADTARWVADLVRVNAAHAHVLVVGVGAKHLAAALIDEGVANVQLPDRPEHANARGMAKFAVLVWREGL</sequence>
<comment type="caution">
    <text evidence="1">The sequence shown here is derived from an EMBL/GenBank/DDBJ whole genome shotgun (WGS) entry which is preliminary data.</text>
</comment>